<protein>
    <submittedName>
        <fullName evidence="1">Uncharacterized protein</fullName>
    </submittedName>
</protein>
<sequence length="373" mass="43070">MPAKLTLNKLAENLILGSNSHFSSEDFEKIIKEKWQQEIPVSTLKRLKKKLSTHNYLIETNEDDYLPIPVALQKIKNLSLSVRLNSFEINKKVFFPGHRLIPFISNEKKESELTFLSLDNNEIPKQKLPFLIEDIVPYYEYSNPTHFPDEIRLNNWVLEKSSLLVTAWDITDIIHQNRLKEGDFLCIKLVNYEKGVFQIQPCQKSTMHLARLKIRSLFVSMETILTELCASDSFCSIDLKKQLLCTLFHIDKSLLNIPAFSLMDFIESLTELEVIGSEEDGGRLVPGSKNYLNKSVCEEKPRVSKGETGSLDMIFQDLKLAFNKDEFVSILYTIMGSETYKLESVFKILFGGEGKIFSNQSQHEIFYKHLRKL</sequence>
<feature type="non-terminal residue" evidence="1">
    <location>
        <position position="373"/>
    </location>
</feature>
<dbReference type="AlphaFoldDB" id="A0A382KF34"/>
<reference evidence="1" key="1">
    <citation type="submission" date="2018-05" db="EMBL/GenBank/DDBJ databases">
        <authorList>
            <person name="Lanie J.A."/>
            <person name="Ng W.-L."/>
            <person name="Kazmierczak K.M."/>
            <person name="Andrzejewski T.M."/>
            <person name="Davidsen T.M."/>
            <person name="Wayne K.J."/>
            <person name="Tettelin H."/>
            <person name="Glass J.I."/>
            <person name="Rusch D."/>
            <person name="Podicherti R."/>
            <person name="Tsui H.-C.T."/>
            <person name="Winkler M.E."/>
        </authorList>
    </citation>
    <scope>NUCLEOTIDE SEQUENCE</scope>
</reference>
<evidence type="ECO:0000313" key="1">
    <source>
        <dbReference type="EMBL" id="SVC22053.1"/>
    </source>
</evidence>
<proteinExistence type="predicted"/>
<accession>A0A382KF34</accession>
<organism evidence="1">
    <name type="scientific">marine metagenome</name>
    <dbReference type="NCBI Taxonomy" id="408172"/>
    <lineage>
        <taxon>unclassified sequences</taxon>
        <taxon>metagenomes</taxon>
        <taxon>ecological metagenomes</taxon>
    </lineage>
</organism>
<dbReference type="EMBL" id="UINC01079746">
    <property type="protein sequence ID" value="SVC22053.1"/>
    <property type="molecule type" value="Genomic_DNA"/>
</dbReference>
<name>A0A382KF34_9ZZZZ</name>
<gene>
    <name evidence="1" type="ORF">METZ01_LOCUS274907</name>
</gene>